<evidence type="ECO:0000256" key="2">
    <source>
        <dbReference type="ARBA" id="ARBA00022553"/>
    </source>
</evidence>
<dbReference type="GO" id="GO:0032993">
    <property type="term" value="C:protein-DNA complex"/>
    <property type="evidence" value="ECO:0007669"/>
    <property type="project" value="TreeGrafter"/>
</dbReference>
<dbReference type="AlphaFoldDB" id="A0A518V3K8"/>
<dbReference type="SMART" id="SM00448">
    <property type="entry name" value="REC"/>
    <property type="match status" value="1"/>
</dbReference>
<evidence type="ECO:0000256" key="7">
    <source>
        <dbReference type="PROSITE-ProRule" id="PRU00169"/>
    </source>
</evidence>
<organism evidence="11 12">
    <name type="scientific">Brevibacillus laterosporus</name>
    <name type="common">Bacillus laterosporus</name>
    <dbReference type="NCBI Taxonomy" id="1465"/>
    <lineage>
        <taxon>Bacteria</taxon>
        <taxon>Bacillati</taxon>
        <taxon>Bacillota</taxon>
        <taxon>Bacilli</taxon>
        <taxon>Bacillales</taxon>
        <taxon>Paenibacillaceae</taxon>
        <taxon>Brevibacillus</taxon>
    </lineage>
</organism>
<dbReference type="GO" id="GO:0005829">
    <property type="term" value="C:cytosol"/>
    <property type="evidence" value="ECO:0007669"/>
    <property type="project" value="TreeGrafter"/>
</dbReference>
<feature type="domain" description="OmpR/PhoB-type" evidence="10">
    <location>
        <begin position="134"/>
        <end position="233"/>
    </location>
</feature>
<proteinExistence type="predicted"/>
<sequence length="249" mass="28626">MNRTILIADDEQEIVELLRLYLEKENLRVIGASDGEEALLCIQNQSIDLALIDIMMPKLNGLHVLTQIRQDHTLPVIFLSARSQDHDIILGLGMGADDYITKPFNPLEVVARIKAQLRRSYHLNPWNDEMTQALSTLTVGDLTLHKQQCVLCRNQIEIPLTSTEYKMLQMFMEQPNRVFTKRQIFEKVWGDPFYSDDNTIMVHMSKLRDKIEPDPKKPLYLKTVRGLGYKLVNSTSLSSKQRGSNNNET</sequence>
<keyword evidence="3" id="KW-0902">Two-component regulatory system</keyword>
<dbReference type="Gene3D" id="3.40.50.2300">
    <property type="match status" value="1"/>
</dbReference>
<dbReference type="InterPro" id="IPR036388">
    <property type="entry name" value="WH-like_DNA-bd_sf"/>
</dbReference>
<keyword evidence="5 8" id="KW-0238">DNA-binding</keyword>
<dbReference type="InterPro" id="IPR016032">
    <property type="entry name" value="Sig_transdc_resp-reg_C-effctor"/>
</dbReference>
<evidence type="ECO:0000313" key="11">
    <source>
        <dbReference type="EMBL" id="QDX91565.1"/>
    </source>
</evidence>
<evidence type="ECO:0000256" key="5">
    <source>
        <dbReference type="ARBA" id="ARBA00023125"/>
    </source>
</evidence>
<dbReference type="InterPro" id="IPR001867">
    <property type="entry name" value="OmpR/PhoB-type_DNA-bd"/>
</dbReference>
<keyword evidence="4" id="KW-0805">Transcription regulation</keyword>
<dbReference type="Pfam" id="PF00072">
    <property type="entry name" value="Response_reg"/>
    <property type="match status" value="1"/>
</dbReference>
<dbReference type="PROSITE" id="PS51755">
    <property type="entry name" value="OMPR_PHOB"/>
    <property type="match status" value="1"/>
</dbReference>
<evidence type="ECO:0000256" key="6">
    <source>
        <dbReference type="ARBA" id="ARBA00023163"/>
    </source>
</evidence>
<dbReference type="InterPro" id="IPR011006">
    <property type="entry name" value="CheY-like_superfamily"/>
</dbReference>
<dbReference type="CDD" id="cd17574">
    <property type="entry name" value="REC_OmpR"/>
    <property type="match status" value="1"/>
</dbReference>
<feature type="domain" description="Response regulatory" evidence="9">
    <location>
        <begin position="4"/>
        <end position="117"/>
    </location>
</feature>
<dbReference type="InterPro" id="IPR001789">
    <property type="entry name" value="Sig_transdc_resp-reg_receiver"/>
</dbReference>
<dbReference type="OrthoDB" id="9790442at2"/>
<name>A0A518V3K8_BRELA</name>
<dbReference type="Gene3D" id="6.10.250.690">
    <property type="match status" value="1"/>
</dbReference>
<dbReference type="Pfam" id="PF00486">
    <property type="entry name" value="Trans_reg_C"/>
    <property type="match status" value="1"/>
</dbReference>
<evidence type="ECO:0000256" key="4">
    <source>
        <dbReference type="ARBA" id="ARBA00023015"/>
    </source>
</evidence>
<dbReference type="Proteomes" id="UP000319432">
    <property type="component" value="Chromosome"/>
</dbReference>
<dbReference type="SMART" id="SM00862">
    <property type="entry name" value="Trans_reg_C"/>
    <property type="match status" value="1"/>
</dbReference>
<dbReference type="Gene3D" id="1.10.10.10">
    <property type="entry name" value="Winged helix-like DNA-binding domain superfamily/Winged helix DNA-binding domain"/>
    <property type="match status" value="1"/>
</dbReference>
<dbReference type="EMBL" id="CP033464">
    <property type="protein sequence ID" value="QDX91565.1"/>
    <property type="molecule type" value="Genomic_DNA"/>
</dbReference>
<feature type="DNA-binding region" description="OmpR/PhoB-type" evidence="8">
    <location>
        <begin position="134"/>
        <end position="233"/>
    </location>
</feature>
<dbReference type="FunFam" id="1.10.10.10:FF:000018">
    <property type="entry name" value="DNA-binding response regulator ResD"/>
    <property type="match status" value="1"/>
</dbReference>
<evidence type="ECO:0000259" key="9">
    <source>
        <dbReference type="PROSITE" id="PS50110"/>
    </source>
</evidence>
<accession>A0A518V3K8</accession>
<evidence type="ECO:0000256" key="8">
    <source>
        <dbReference type="PROSITE-ProRule" id="PRU01091"/>
    </source>
</evidence>
<gene>
    <name evidence="11" type="ORF">EEL30_03800</name>
</gene>
<keyword evidence="12" id="KW-1185">Reference proteome</keyword>
<reference evidence="11 12" key="1">
    <citation type="submission" date="2018-11" db="EMBL/GenBank/DDBJ databases">
        <title>Phylogenetic determinants of toxin gene distribution in genomes of Brevibacillus laterosporus.</title>
        <authorList>
            <person name="Glare T.R."/>
            <person name="Durrant A."/>
            <person name="Berry C."/>
            <person name="Palma L."/>
            <person name="Ormskirk M."/>
            <person name="Cox M.O."/>
        </authorList>
    </citation>
    <scope>NUCLEOTIDE SEQUENCE [LARGE SCALE GENOMIC DNA]</scope>
    <source>
        <strain evidence="11 12">1821L</strain>
    </source>
</reference>
<dbReference type="InterPro" id="IPR039420">
    <property type="entry name" value="WalR-like"/>
</dbReference>
<dbReference type="PROSITE" id="PS50110">
    <property type="entry name" value="RESPONSE_REGULATORY"/>
    <property type="match status" value="1"/>
</dbReference>
<comment type="subcellular location">
    <subcellularLocation>
        <location evidence="1">Cytoplasm</location>
    </subcellularLocation>
</comment>
<keyword evidence="2 7" id="KW-0597">Phosphoprotein</keyword>
<evidence type="ECO:0000313" key="12">
    <source>
        <dbReference type="Proteomes" id="UP000319432"/>
    </source>
</evidence>
<dbReference type="GO" id="GO:0000156">
    <property type="term" value="F:phosphorelay response regulator activity"/>
    <property type="evidence" value="ECO:0007669"/>
    <property type="project" value="TreeGrafter"/>
</dbReference>
<dbReference type="SUPFAM" id="SSF52172">
    <property type="entry name" value="CheY-like"/>
    <property type="match status" value="1"/>
</dbReference>
<dbReference type="GO" id="GO:0000976">
    <property type="term" value="F:transcription cis-regulatory region binding"/>
    <property type="evidence" value="ECO:0007669"/>
    <property type="project" value="TreeGrafter"/>
</dbReference>
<keyword evidence="6" id="KW-0804">Transcription</keyword>
<dbReference type="PANTHER" id="PTHR48111">
    <property type="entry name" value="REGULATOR OF RPOS"/>
    <property type="match status" value="1"/>
</dbReference>
<evidence type="ECO:0000256" key="3">
    <source>
        <dbReference type="ARBA" id="ARBA00023012"/>
    </source>
</evidence>
<dbReference type="SUPFAM" id="SSF46894">
    <property type="entry name" value="C-terminal effector domain of the bipartite response regulators"/>
    <property type="match status" value="1"/>
</dbReference>
<dbReference type="GO" id="GO:0006355">
    <property type="term" value="P:regulation of DNA-templated transcription"/>
    <property type="evidence" value="ECO:0007669"/>
    <property type="project" value="InterPro"/>
</dbReference>
<protein>
    <submittedName>
        <fullName evidence="11">DNA-binding response regulator</fullName>
    </submittedName>
</protein>
<evidence type="ECO:0000256" key="1">
    <source>
        <dbReference type="ARBA" id="ARBA00004496"/>
    </source>
</evidence>
<feature type="modified residue" description="4-aspartylphosphate" evidence="7">
    <location>
        <position position="53"/>
    </location>
</feature>
<dbReference type="PANTHER" id="PTHR48111:SF2">
    <property type="entry name" value="RESPONSE REGULATOR SAER"/>
    <property type="match status" value="1"/>
</dbReference>
<dbReference type="CDD" id="cd00383">
    <property type="entry name" value="trans_reg_C"/>
    <property type="match status" value="1"/>
</dbReference>
<evidence type="ECO:0000259" key="10">
    <source>
        <dbReference type="PROSITE" id="PS51755"/>
    </source>
</evidence>